<organism evidence="2 3">
    <name type="scientific">Paracoccus chinensis</name>
    <dbReference type="NCBI Taxonomy" id="525640"/>
    <lineage>
        <taxon>Bacteria</taxon>
        <taxon>Pseudomonadati</taxon>
        <taxon>Pseudomonadota</taxon>
        <taxon>Alphaproteobacteria</taxon>
        <taxon>Rhodobacterales</taxon>
        <taxon>Paracoccaceae</taxon>
        <taxon>Paracoccus</taxon>
    </lineage>
</organism>
<dbReference type="PANTHER" id="PTHR43767">
    <property type="entry name" value="LONG-CHAIN-FATTY-ACID--COA LIGASE"/>
    <property type="match status" value="1"/>
</dbReference>
<dbReference type="SUPFAM" id="SSF56801">
    <property type="entry name" value="Acetyl-CoA synthetase-like"/>
    <property type="match status" value="1"/>
</dbReference>
<dbReference type="OrthoDB" id="9803968at2"/>
<dbReference type="AlphaFoldDB" id="A0A1G9LPF2"/>
<dbReference type="InterPro" id="IPR042099">
    <property type="entry name" value="ANL_N_sf"/>
</dbReference>
<dbReference type="InterPro" id="IPR000873">
    <property type="entry name" value="AMP-dep_synth/lig_dom"/>
</dbReference>
<evidence type="ECO:0000259" key="1">
    <source>
        <dbReference type="Pfam" id="PF00501"/>
    </source>
</evidence>
<name>A0A1G9LPF2_9RHOB</name>
<dbReference type="InterPro" id="IPR050237">
    <property type="entry name" value="ATP-dep_AMP-bd_enzyme"/>
</dbReference>
<dbReference type="Gene3D" id="3.40.50.12780">
    <property type="entry name" value="N-terminal domain of ligase-like"/>
    <property type="match status" value="1"/>
</dbReference>
<gene>
    <name evidence="2" type="ORF">SAMN04487971_1161</name>
</gene>
<proteinExistence type="predicted"/>
<keyword evidence="3" id="KW-1185">Reference proteome</keyword>
<sequence>MRPLPEGGQAASQHCCLRAALGVRPHPDLALLLQTSGSTGQGKGVRLSGQALEANAAAIAEYLELAQDDRAALALPLYYSYGLSVLTSHLAVGASAWLHPCSVRTLGFLEGLAEARCTSLAGVPHTYDLLEGIGFREASLPDLRLTTVAGGRLSPHMVRLYARHMKERDGRFFVMYGQTEATARIAYLPPHLADTHADAIGRAIFGGRMSLRGPDGHPLDQPKAKGELIYEGPKVMMGYAEGREDLSRPAEVTELATGDLARRDREGIYRIAGRLRRMSKIGGHRIGHDAVEAALATRGITAAMVGDDRRFLVAFTCPRPDDEVAALAASISGLTLRHVTALRLVELPRLASGKIDHAALRARLQDRGPDLVRAFRDCFALCG</sequence>
<dbReference type="RefSeq" id="WP_090756957.1">
    <property type="nucleotide sequence ID" value="NZ_FNGE01000016.1"/>
</dbReference>
<dbReference type="Pfam" id="PF00501">
    <property type="entry name" value="AMP-binding"/>
    <property type="match status" value="1"/>
</dbReference>
<dbReference type="Gene3D" id="3.30.300.30">
    <property type="match status" value="1"/>
</dbReference>
<dbReference type="PANTHER" id="PTHR43767:SF1">
    <property type="entry name" value="NONRIBOSOMAL PEPTIDE SYNTHASE PES1 (EUROFUNG)-RELATED"/>
    <property type="match status" value="1"/>
</dbReference>
<dbReference type="GO" id="GO:0016878">
    <property type="term" value="F:acid-thiol ligase activity"/>
    <property type="evidence" value="ECO:0007669"/>
    <property type="project" value="UniProtKB-ARBA"/>
</dbReference>
<dbReference type="EMBL" id="FNGE01000016">
    <property type="protein sequence ID" value="SDL63810.1"/>
    <property type="molecule type" value="Genomic_DNA"/>
</dbReference>
<dbReference type="Proteomes" id="UP000199555">
    <property type="component" value="Unassembled WGS sequence"/>
</dbReference>
<dbReference type="InterPro" id="IPR045851">
    <property type="entry name" value="AMP-bd_C_sf"/>
</dbReference>
<accession>A0A1G9LPF2</accession>
<keyword evidence="2" id="KW-0436">Ligase</keyword>
<evidence type="ECO:0000313" key="3">
    <source>
        <dbReference type="Proteomes" id="UP000199555"/>
    </source>
</evidence>
<reference evidence="3" key="1">
    <citation type="submission" date="2016-10" db="EMBL/GenBank/DDBJ databases">
        <authorList>
            <person name="Varghese N."/>
            <person name="Submissions S."/>
        </authorList>
    </citation>
    <scope>NUCLEOTIDE SEQUENCE [LARGE SCALE GENOMIC DNA]</scope>
    <source>
        <strain evidence="3">CGMCC 1.7655</strain>
    </source>
</reference>
<feature type="domain" description="AMP-dependent synthetase/ligase" evidence="1">
    <location>
        <begin position="26"/>
        <end position="239"/>
    </location>
</feature>
<evidence type="ECO:0000313" key="2">
    <source>
        <dbReference type="EMBL" id="SDL63810.1"/>
    </source>
</evidence>
<protein>
    <submittedName>
        <fullName evidence="2">Acyl-CoA synthetase (AMP-forming)/AMP-acid ligase II</fullName>
    </submittedName>
</protein>
<dbReference type="STRING" id="525640.SAMN04487971_1161"/>